<evidence type="ECO:0000256" key="2">
    <source>
        <dbReference type="ARBA" id="ARBA00023125"/>
    </source>
</evidence>
<dbReference type="SUPFAM" id="SSF46689">
    <property type="entry name" value="Homeodomain-like"/>
    <property type="match status" value="1"/>
</dbReference>
<dbReference type="InterPro" id="IPR050624">
    <property type="entry name" value="HTH-type_Tx_Regulator"/>
</dbReference>
<evidence type="ECO:0000313" key="7">
    <source>
        <dbReference type="Proteomes" id="UP000248987"/>
    </source>
</evidence>
<dbReference type="Gene3D" id="1.10.10.60">
    <property type="entry name" value="Homeodomain-like"/>
    <property type="match status" value="1"/>
</dbReference>
<evidence type="ECO:0000313" key="6">
    <source>
        <dbReference type="EMBL" id="RAJ25930.1"/>
    </source>
</evidence>
<keyword evidence="7" id="KW-1185">Reference proteome</keyword>
<dbReference type="InterPro" id="IPR001647">
    <property type="entry name" value="HTH_TetR"/>
</dbReference>
<proteinExistence type="predicted"/>
<dbReference type="GO" id="GO:0003677">
    <property type="term" value="F:DNA binding"/>
    <property type="evidence" value="ECO:0007669"/>
    <property type="project" value="UniProtKB-UniRule"/>
</dbReference>
<dbReference type="PANTHER" id="PTHR43479">
    <property type="entry name" value="ACREF/ENVCD OPERON REPRESSOR-RELATED"/>
    <property type="match status" value="1"/>
</dbReference>
<dbReference type="Pfam" id="PF00440">
    <property type="entry name" value="TetR_N"/>
    <property type="match status" value="1"/>
</dbReference>
<dbReference type="InterPro" id="IPR036271">
    <property type="entry name" value="Tet_transcr_reg_TetR-rel_C_sf"/>
</dbReference>
<evidence type="ECO:0000256" key="3">
    <source>
        <dbReference type="ARBA" id="ARBA00023163"/>
    </source>
</evidence>
<accession>A0A327SA99</accession>
<keyword evidence="3" id="KW-0804">Transcription</keyword>
<dbReference type="InterPro" id="IPR009057">
    <property type="entry name" value="Homeodomain-like_sf"/>
</dbReference>
<keyword evidence="1" id="KW-0805">Transcription regulation</keyword>
<dbReference type="PROSITE" id="PS50977">
    <property type="entry name" value="HTH_TETR_2"/>
    <property type="match status" value="1"/>
</dbReference>
<protein>
    <submittedName>
        <fullName evidence="6">TetR family transcriptional regulator</fullName>
    </submittedName>
</protein>
<reference evidence="6 7" key="1">
    <citation type="submission" date="2018-06" db="EMBL/GenBank/DDBJ databases">
        <title>Genomic Encyclopedia of Archaeal and Bacterial Type Strains, Phase II (KMG-II): from individual species to whole genera.</title>
        <authorList>
            <person name="Goeker M."/>
        </authorList>
    </citation>
    <scope>NUCLEOTIDE SEQUENCE [LARGE SCALE GENOMIC DNA]</scope>
    <source>
        <strain evidence="6 7">DSM 12408</strain>
    </source>
</reference>
<dbReference type="AlphaFoldDB" id="A0A327SA99"/>
<feature type="domain" description="HTH tetR-type" evidence="5">
    <location>
        <begin position="12"/>
        <end position="72"/>
    </location>
</feature>
<keyword evidence="2 4" id="KW-0238">DNA-binding</keyword>
<gene>
    <name evidence="6" type="ORF">LX77_01348</name>
</gene>
<dbReference type="Proteomes" id="UP000248987">
    <property type="component" value="Unassembled WGS sequence"/>
</dbReference>
<dbReference type="SUPFAM" id="SSF48498">
    <property type="entry name" value="Tetracyclin repressor-like, C-terminal domain"/>
    <property type="match status" value="1"/>
</dbReference>
<dbReference type="PRINTS" id="PR00455">
    <property type="entry name" value="HTHTETR"/>
</dbReference>
<sequence>MFLKFPIVHLQPVMREKIINIATELFLTLGFKSVTMDDIANEMGISKKTIYVHFENKTKLIEATTFSVFENICNGIDCICEASINPIEELYDIKMYAMTFLKNEKTSPQFQLKKYYPQIYQRLQLKQFQKMQVSVKESIKKGVETGLFRRNIDIDFISRMYFNGMSGIKDEHIFPHDLFSMEYLMESYLEYHLRAIVTDTGLTVLKKFINNQLQPNDD</sequence>
<dbReference type="PANTHER" id="PTHR43479:SF11">
    <property type="entry name" value="ACREF_ENVCD OPERON REPRESSOR-RELATED"/>
    <property type="match status" value="1"/>
</dbReference>
<organism evidence="6 7">
    <name type="scientific">Gelidibacter algens</name>
    <dbReference type="NCBI Taxonomy" id="49280"/>
    <lineage>
        <taxon>Bacteria</taxon>
        <taxon>Pseudomonadati</taxon>
        <taxon>Bacteroidota</taxon>
        <taxon>Flavobacteriia</taxon>
        <taxon>Flavobacteriales</taxon>
        <taxon>Flavobacteriaceae</taxon>
        <taxon>Gelidibacter</taxon>
    </lineage>
</organism>
<dbReference type="FunFam" id="1.10.10.60:FF:000141">
    <property type="entry name" value="TetR family transcriptional regulator"/>
    <property type="match status" value="1"/>
</dbReference>
<dbReference type="EMBL" id="QLLQ01000003">
    <property type="protein sequence ID" value="RAJ25930.1"/>
    <property type="molecule type" value="Genomic_DNA"/>
</dbReference>
<evidence type="ECO:0000256" key="1">
    <source>
        <dbReference type="ARBA" id="ARBA00023015"/>
    </source>
</evidence>
<evidence type="ECO:0000256" key="4">
    <source>
        <dbReference type="PROSITE-ProRule" id="PRU00335"/>
    </source>
</evidence>
<dbReference type="Gene3D" id="1.10.357.10">
    <property type="entry name" value="Tetracycline Repressor, domain 2"/>
    <property type="match status" value="1"/>
</dbReference>
<name>A0A327SA99_9FLAO</name>
<feature type="DNA-binding region" description="H-T-H motif" evidence="4">
    <location>
        <begin position="35"/>
        <end position="54"/>
    </location>
</feature>
<evidence type="ECO:0000259" key="5">
    <source>
        <dbReference type="PROSITE" id="PS50977"/>
    </source>
</evidence>
<comment type="caution">
    <text evidence="6">The sequence shown here is derived from an EMBL/GenBank/DDBJ whole genome shotgun (WGS) entry which is preliminary data.</text>
</comment>